<protein>
    <recommendedName>
        <fullName evidence="10">Kynurenine 3-monooxygenase</fullName>
        <ecNumber evidence="10">1.14.13.9</ecNumber>
    </recommendedName>
    <alternativeName>
        <fullName evidence="10">Biosynthesis of nicotinic acid protein 4</fullName>
    </alternativeName>
    <alternativeName>
        <fullName evidence="10">Kynurenine 3-hydroxylase</fullName>
    </alternativeName>
</protein>
<keyword evidence="5 10" id="KW-0521">NADP</keyword>
<keyword evidence="7 10" id="KW-0503">Monooxygenase</keyword>
<dbReference type="GO" id="GO:0006569">
    <property type="term" value="P:L-tryptophan catabolic process"/>
    <property type="evidence" value="ECO:0007669"/>
    <property type="project" value="UniProtKB-UniRule"/>
</dbReference>
<dbReference type="Gene3D" id="3.50.50.60">
    <property type="entry name" value="FAD/NAD(P)-binding domain"/>
    <property type="match status" value="1"/>
</dbReference>
<sequence length="802" mass="88731">MADKQGEFLRARKVVVVGAGPVGCLSALSFAKQGWEVEVFEARPDMRELEAKANLSLRSINLAISSRGISALCVVDPAIAERFMKNVIPMHGRMIHDNLGQCHSQLYDRDGQAINSIDRGLLNIGLLDELSSYQNIRLHFRTKLSTVDFNSRIATFSAGKNPFDVQFDLCIGADGSYSNVRRQMMRVVRMDYQQEYLPHDYIELSIPPGRGTNGKPTFLLDPNHLHIWPRHSFMLIALPNKDRSFTCTLFAPTKDLDTLDTTDKFVAWFEVHFRDALAHIGRDRLVASFERNPRNSLICVKCFKQANPYHYKDRAIIIGDAAHAMTPFYGQGLNCGLEDVRVLMNTLLSFGVSSTVSATEAPSEDKQLSQALAYYSEHRHQDLVAICDLAMGNYVEMRHSVTTPIYRLRKWIDGVLAGFTPHFNHLYAFPRMAVIEGHEHKAFIPYTNIFKILNLEARRLDEPRSSGHQLIHAHVTRIDAHKVYYSPIPTSSAGEQSVDFDYMVYALGSHLPSPINVWADPVPIHGQPESDLPKSNRHGNKPEGTNWLCAAQARLKEANSVLVIGGGALGVQFASDAASLYPRKNITLVHSGAQLLPRFNVWMHNAAMEGLKELGVSVLLSSRVDLNSAEDHDGKRTLKTVDGRRIGAELVLMCTGQRPNTSLLSNVSSSSVDPRTGLVSVLRSLQLGPGSGSTSAQSPLPHIFVIGDAADAFGALNAGHTAWTQAEIASRNIGRLITGSGEELERYEAPPHSIKVTLGLDQAIFQSKGQFGKKQGPEECALDLNTPSMWLRRGLSTANMRI</sequence>
<dbReference type="HAMAP" id="MF_01971">
    <property type="entry name" value="Kynurenine_monooxygenase"/>
    <property type="match status" value="1"/>
</dbReference>
<comment type="subcellular location">
    <subcellularLocation>
        <location evidence="10">Mitochondrion outer membrane</location>
    </subcellularLocation>
</comment>
<organism evidence="13 14">
    <name type="scientific">Rhizoctonia solani</name>
    <dbReference type="NCBI Taxonomy" id="456999"/>
    <lineage>
        <taxon>Eukaryota</taxon>
        <taxon>Fungi</taxon>
        <taxon>Dikarya</taxon>
        <taxon>Basidiomycota</taxon>
        <taxon>Agaricomycotina</taxon>
        <taxon>Agaricomycetes</taxon>
        <taxon>Cantharellales</taxon>
        <taxon>Ceratobasidiaceae</taxon>
        <taxon>Rhizoctonia</taxon>
    </lineage>
</organism>
<evidence type="ECO:0000259" key="12">
    <source>
        <dbReference type="Pfam" id="PF07992"/>
    </source>
</evidence>
<comment type="function">
    <text evidence="10">Catalyzes the hydroxylation of L-kynurenine (L-Kyn) to form 3-hydroxy-L-kynurenine (L-3OHKyn). Required for synthesis of quinolinic acid.</text>
</comment>
<dbReference type="GO" id="GO:0005741">
    <property type="term" value="C:mitochondrial outer membrane"/>
    <property type="evidence" value="ECO:0007669"/>
    <property type="project" value="UniProtKB-SubCell"/>
</dbReference>
<comment type="similarity">
    <text evidence="10">Belongs to the aromatic-ring hydroxylase family. KMO subfamily.</text>
</comment>
<evidence type="ECO:0000256" key="2">
    <source>
        <dbReference type="ARBA" id="ARBA00022630"/>
    </source>
</evidence>
<evidence type="ECO:0000256" key="1">
    <source>
        <dbReference type="ARBA" id="ARBA00001974"/>
    </source>
</evidence>
<name>A0A8H2W6J3_9AGAM</name>
<dbReference type="PRINTS" id="PR00420">
    <property type="entry name" value="RNGMNOXGNASE"/>
</dbReference>
<proteinExistence type="inferred from homology"/>
<keyword evidence="10" id="KW-1000">Mitochondrion outer membrane</keyword>
<evidence type="ECO:0000313" key="14">
    <source>
        <dbReference type="Proteomes" id="UP000663840"/>
    </source>
</evidence>
<evidence type="ECO:0000256" key="6">
    <source>
        <dbReference type="ARBA" id="ARBA00023002"/>
    </source>
</evidence>
<dbReference type="Pfam" id="PF07992">
    <property type="entry name" value="Pyr_redox_2"/>
    <property type="match status" value="1"/>
</dbReference>
<comment type="catalytic activity">
    <reaction evidence="9 10">
        <text>L-kynurenine + NADPH + O2 + H(+) = 3-hydroxy-L-kynurenine + NADP(+) + H2O</text>
        <dbReference type="Rhea" id="RHEA:20545"/>
        <dbReference type="ChEBI" id="CHEBI:15377"/>
        <dbReference type="ChEBI" id="CHEBI:15378"/>
        <dbReference type="ChEBI" id="CHEBI:15379"/>
        <dbReference type="ChEBI" id="CHEBI:57783"/>
        <dbReference type="ChEBI" id="CHEBI:57959"/>
        <dbReference type="ChEBI" id="CHEBI:58125"/>
        <dbReference type="ChEBI" id="CHEBI:58349"/>
        <dbReference type="EC" id="1.14.13.9"/>
    </reaction>
</comment>
<reference evidence="13" key="1">
    <citation type="submission" date="2021-01" db="EMBL/GenBank/DDBJ databases">
        <authorList>
            <person name="Kaushik A."/>
        </authorList>
    </citation>
    <scope>NUCLEOTIDE SEQUENCE</scope>
    <source>
        <strain evidence="13">AG1-1A</strain>
    </source>
</reference>
<evidence type="ECO:0000256" key="5">
    <source>
        <dbReference type="ARBA" id="ARBA00022857"/>
    </source>
</evidence>
<keyword evidence="2 10" id="KW-0285">Flavoprotein</keyword>
<dbReference type="PANTHER" id="PTHR46028">
    <property type="entry name" value="KYNURENINE 3-MONOOXYGENASE"/>
    <property type="match status" value="1"/>
</dbReference>
<evidence type="ECO:0000313" key="13">
    <source>
        <dbReference type="EMBL" id="CAE6335010.1"/>
    </source>
</evidence>
<dbReference type="EMBL" id="CAJMWR010000014">
    <property type="protein sequence ID" value="CAE6335010.1"/>
    <property type="molecule type" value="Genomic_DNA"/>
</dbReference>
<comment type="pathway">
    <text evidence="10">Cofactor biosynthesis; NAD(+) biosynthesis; quinolinate from L-kynurenine: step 1/3.</text>
</comment>
<evidence type="ECO:0000256" key="8">
    <source>
        <dbReference type="ARBA" id="ARBA00023128"/>
    </source>
</evidence>
<keyword evidence="6 10" id="KW-0560">Oxidoreductase</keyword>
<dbReference type="PANTHER" id="PTHR46028:SF2">
    <property type="entry name" value="KYNURENINE 3-MONOOXYGENASE"/>
    <property type="match status" value="1"/>
</dbReference>
<dbReference type="GO" id="GO:0070189">
    <property type="term" value="P:kynurenine metabolic process"/>
    <property type="evidence" value="ECO:0007669"/>
    <property type="project" value="TreeGrafter"/>
</dbReference>
<dbReference type="SUPFAM" id="SSF51905">
    <property type="entry name" value="FAD/NAD(P)-binding domain"/>
    <property type="match status" value="2"/>
</dbReference>
<comment type="caution">
    <text evidence="13">The sequence shown here is derived from an EMBL/GenBank/DDBJ whole genome shotgun (WGS) entry which is preliminary data.</text>
</comment>
<dbReference type="UniPathway" id="UPA00253">
    <property type="reaction ID" value="UER00328"/>
</dbReference>
<dbReference type="EC" id="1.14.13.9" evidence="10"/>
<dbReference type="Proteomes" id="UP000663840">
    <property type="component" value="Unassembled WGS sequence"/>
</dbReference>
<evidence type="ECO:0000256" key="9">
    <source>
        <dbReference type="ARBA" id="ARBA00047818"/>
    </source>
</evidence>
<evidence type="ECO:0000256" key="10">
    <source>
        <dbReference type="HAMAP-Rule" id="MF_03018"/>
    </source>
</evidence>
<accession>A0A8H2W6J3</accession>
<dbReference type="GO" id="GO:0004502">
    <property type="term" value="F:kynurenine 3-monooxygenase activity"/>
    <property type="evidence" value="ECO:0007669"/>
    <property type="project" value="UniProtKB-UniRule"/>
</dbReference>
<evidence type="ECO:0000256" key="4">
    <source>
        <dbReference type="ARBA" id="ARBA00022827"/>
    </source>
</evidence>
<dbReference type="InterPro" id="IPR027545">
    <property type="entry name" value="Kynurenine_monooxygenase"/>
</dbReference>
<dbReference type="GO" id="GO:0071949">
    <property type="term" value="F:FAD binding"/>
    <property type="evidence" value="ECO:0007669"/>
    <property type="project" value="InterPro"/>
</dbReference>
<dbReference type="GO" id="GO:0034354">
    <property type="term" value="P:'de novo' NAD+ biosynthetic process from L-tryptophan"/>
    <property type="evidence" value="ECO:0007669"/>
    <property type="project" value="UniProtKB-UniRule"/>
</dbReference>
<dbReference type="Pfam" id="PF01494">
    <property type="entry name" value="FAD_binding_3"/>
    <property type="match status" value="1"/>
</dbReference>
<keyword evidence="4 10" id="KW-0274">FAD</keyword>
<evidence type="ECO:0000256" key="7">
    <source>
        <dbReference type="ARBA" id="ARBA00023033"/>
    </source>
</evidence>
<keyword evidence="8 10" id="KW-0496">Mitochondrion</keyword>
<comment type="cofactor">
    <cofactor evidence="1 10">
        <name>FAD</name>
        <dbReference type="ChEBI" id="CHEBI:57692"/>
    </cofactor>
</comment>
<dbReference type="GO" id="GO:0019805">
    <property type="term" value="P:quinolinate biosynthetic process"/>
    <property type="evidence" value="ECO:0007669"/>
    <property type="project" value="UniProtKB-UniRule"/>
</dbReference>
<dbReference type="InterPro" id="IPR036188">
    <property type="entry name" value="FAD/NAD-bd_sf"/>
</dbReference>
<gene>
    <name evidence="10" type="primary">BNA4</name>
    <name evidence="13" type="ORF">RDB_LOCUS1049</name>
</gene>
<keyword evidence="3 10" id="KW-0662">Pyridine nucleotide biosynthesis</keyword>
<dbReference type="FunFam" id="3.50.50.60:FF:000129">
    <property type="entry name" value="Kynurenine 3-monooxygenase"/>
    <property type="match status" value="1"/>
</dbReference>
<evidence type="ECO:0000256" key="3">
    <source>
        <dbReference type="ARBA" id="ARBA00022642"/>
    </source>
</evidence>
<feature type="domain" description="FAD/NAD(P)-binding" evidence="12">
    <location>
        <begin position="466"/>
        <end position="725"/>
    </location>
</feature>
<keyword evidence="10" id="KW-0472">Membrane</keyword>
<evidence type="ECO:0000259" key="11">
    <source>
        <dbReference type="Pfam" id="PF01494"/>
    </source>
</evidence>
<dbReference type="Gene3D" id="3.50.50.100">
    <property type="match status" value="1"/>
</dbReference>
<dbReference type="AlphaFoldDB" id="A0A8H2W6J3"/>
<dbReference type="GO" id="GO:0043420">
    <property type="term" value="P:anthranilate metabolic process"/>
    <property type="evidence" value="ECO:0007669"/>
    <property type="project" value="UniProtKB-UniRule"/>
</dbReference>
<dbReference type="InterPro" id="IPR023753">
    <property type="entry name" value="FAD/NAD-binding_dom"/>
</dbReference>
<dbReference type="InterPro" id="IPR002938">
    <property type="entry name" value="FAD-bd"/>
</dbReference>
<feature type="domain" description="FAD-binding" evidence="11">
    <location>
        <begin position="308"/>
        <end position="348"/>
    </location>
</feature>